<evidence type="ECO:0000256" key="1">
    <source>
        <dbReference type="ARBA" id="ARBA00004251"/>
    </source>
</evidence>
<dbReference type="PANTHER" id="PTHR48063">
    <property type="entry name" value="LRR RECEPTOR-LIKE KINASE"/>
    <property type="match status" value="1"/>
</dbReference>
<evidence type="ECO:0000256" key="9">
    <source>
        <dbReference type="ARBA" id="ARBA00023136"/>
    </source>
</evidence>
<keyword evidence="5" id="KW-0812">Transmembrane</keyword>
<organism evidence="12 13">
    <name type="scientific">Ziziphus jujuba</name>
    <name type="common">Chinese jujube</name>
    <name type="synonym">Ziziphus sativa</name>
    <dbReference type="NCBI Taxonomy" id="326968"/>
    <lineage>
        <taxon>Eukaryota</taxon>
        <taxon>Viridiplantae</taxon>
        <taxon>Streptophyta</taxon>
        <taxon>Embryophyta</taxon>
        <taxon>Tracheophyta</taxon>
        <taxon>Spermatophyta</taxon>
        <taxon>Magnoliopsida</taxon>
        <taxon>eudicotyledons</taxon>
        <taxon>Gunneridae</taxon>
        <taxon>Pentapetalae</taxon>
        <taxon>rosids</taxon>
        <taxon>fabids</taxon>
        <taxon>Rosales</taxon>
        <taxon>Rhamnaceae</taxon>
        <taxon>Paliureae</taxon>
        <taxon>Ziziphus</taxon>
    </lineage>
</organism>
<dbReference type="InterPro" id="IPR032675">
    <property type="entry name" value="LRR_dom_sf"/>
</dbReference>
<dbReference type="SUPFAM" id="SSF52058">
    <property type="entry name" value="L domain-like"/>
    <property type="match status" value="2"/>
</dbReference>
<evidence type="ECO:0000256" key="3">
    <source>
        <dbReference type="ARBA" id="ARBA00022475"/>
    </source>
</evidence>
<dbReference type="Gene3D" id="3.80.10.10">
    <property type="entry name" value="Ribonuclease Inhibitor"/>
    <property type="match status" value="3"/>
</dbReference>
<dbReference type="InterPro" id="IPR003591">
    <property type="entry name" value="Leu-rich_rpt_typical-subtyp"/>
</dbReference>
<evidence type="ECO:0000256" key="7">
    <source>
        <dbReference type="ARBA" id="ARBA00022737"/>
    </source>
</evidence>
<evidence type="ECO:0000256" key="6">
    <source>
        <dbReference type="ARBA" id="ARBA00022729"/>
    </source>
</evidence>
<keyword evidence="11" id="KW-0325">Glycoprotein</keyword>
<evidence type="ECO:0000256" key="4">
    <source>
        <dbReference type="ARBA" id="ARBA00022614"/>
    </source>
</evidence>
<keyword evidence="12" id="KW-1185">Reference proteome</keyword>
<dbReference type="InterPro" id="IPR001611">
    <property type="entry name" value="Leu-rich_rpt"/>
</dbReference>
<evidence type="ECO:0000313" key="13">
    <source>
        <dbReference type="RefSeq" id="XP_060671459.1"/>
    </source>
</evidence>
<evidence type="ECO:0000256" key="11">
    <source>
        <dbReference type="ARBA" id="ARBA00023180"/>
    </source>
</evidence>
<evidence type="ECO:0000256" key="5">
    <source>
        <dbReference type="ARBA" id="ARBA00022692"/>
    </source>
</evidence>
<evidence type="ECO:0000313" key="12">
    <source>
        <dbReference type="Proteomes" id="UP001652623"/>
    </source>
</evidence>
<keyword evidence="10" id="KW-0675">Receptor</keyword>
<keyword evidence="3" id="KW-1003">Cell membrane</keyword>
<dbReference type="PANTHER" id="PTHR48063:SF101">
    <property type="entry name" value="LRR RECEPTOR-LIKE SERINE_THREONINE-PROTEIN KINASE FLS2"/>
    <property type="match status" value="1"/>
</dbReference>
<dbReference type="SMART" id="SM00369">
    <property type="entry name" value="LRR_TYP"/>
    <property type="match status" value="5"/>
</dbReference>
<keyword evidence="8" id="KW-1133">Transmembrane helix</keyword>
<evidence type="ECO:0000256" key="2">
    <source>
        <dbReference type="ARBA" id="ARBA00009592"/>
    </source>
</evidence>
<comment type="similarity">
    <text evidence="2">Belongs to the RLP family.</text>
</comment>
<name>A0ABM4A3Z5_ZIZJJ</name>
<protein>
    <submittedName>
        <fullName evidence="13">Receptor-like protein EIX2</fullName>
    </submittedName>
</protein>
<proteinExistence type="inferred from homology"/>
<evidence type="ECO:0000256" key="10">
    <source>
        <dbReference type="ARBA" id="ARBA00023170"/>
    </source>
</evidence>
<comment type="subcellular location">
    <subcellularLocation>
        <location evidence="1">Cell membrane</location>
        <topology evidence="1">Single-pass type I membrane protein</topology>
    </subcellularLocation>
</comment>
<keyword evidence="9" id="KW-0472">Membrane</keyword>
<sequence>MADPTISGNNLSSLIGNSMVSFQHLDLSETRLEGLTPETFWNMTSLSHLILYKNGLVPFLKVFATWQAYDTLILVETFLLVPKCLGNMTLLEHLDLCDNDFVGSIPEAFGNLVTFTYLNLSTNYLNDSIPKFLGNMTLFKFIDLHDNSFNGSIPKDFGNMATLTYLDLGMNYFKGSNLITFENLEGPILEAFGNMSALEQLDLKNNKLADNLLEGVISKAHFSELLKLNVLDFCLNKLIFNVSYAWVPRFRLDTICLNSSKLGPKFPRWLQTQDVYSWLDISNTRVSDSIPSWFWDHRNLIDSVNLSNNQLSGMIGNHSYFSTNAIDLSSNQLEGAVPMTTAFVVEGMRKLGSFDVGGNKLSGAIPAWIGETLQDLVILNLRSNHLYGNFPSSLCHLLHLQLLDLFVNNISGSIPKCLNNFFEMRYSYSAITSTTIEHFYYTFNLREGSVGATYVDQIEVMWKGVVSEYGKTLGLVKGIDLSTNMLNGEIPPEITERVGLIYFKLSRNNLSGKIPAEIGNLKSLDFLDLSNNQFSGQIPPTLRLIDRLSVLNLSNNNFQGKFQ</sequence>
<evidence type="ECO:0000256" key="8">
    <source>
        <dbReference type="ARBA" id="ARBA00022989"/>
    </source>
</evidence>
<dbReference type="InterPro" id="IPR046956">
    <property type="entry name" value="RLP23-like"/>
</dbReference>
<dbReference type="RefSeq" id="XP_060671459.1">
    <property type="nucleotide sequence ID" value="XM_060815476.1"/>
</dbReference>
<dbReference type="GeneID" id="107433511"/>
<dbReference type="Proteomes" id="UP001652623">
    <property type="component" value="Chromosome 3"/>
</dbReference>
<reference evidence="13" key="1">
    <citation type="submission" date="2025-08" db="UniProtKB">
        <authorList>
            <consortium name="RefSeq"/>
        </authorList>
    </citation>
    <scope>IDENTIFICATION</scope>
    <source>
        <tissue evidence="13">Seedling</tissue>
    </source>
</reference>
<dbReference type="Pfam" id="PF00560">
    <property type="entry name" value="LRR_1"/>
    <property type="match status" value="8"/>
</dbReference>
<keyword evidence="4" id="KW-0433">Leucine-rich repeat</keyword>
<keyword evidence="6" id="KW-0732">Signal</keyword>
<keyword evidence="7" id="KW-0677">Repeat</keyword>
<gene>
    <name evidence="13" type="primary">LOC107433511</name>
</gene>
<accession>A0ABM4A3Z5</accession>